<dbReference type="Gene3D" id="1.10.10.10">
    <property type="entry name" value="Winged helix-like DNA-binding domain superfamily/Winged helix DNA-binding domain"/>
    <property type="match status" value="1"/>
</dbReference>
<dbReference type="RefSeq" id="WP_315730522.1">
    <property type="nucleotide sequence ID" value="NZ_JAVYII010000001.1"/>
</dbReference>
<accession>A0ABU3PQP8</accession>
<dbReference type="InterPro" id="IPR000524">
    <property type="entry name" value="Tscrpt_reg_HTH_GntR"/>
</dbReference>
<dbReference type="PANTHER" id="PTHR43537">
    <property type="entry name" value="TRANSCRIPTIONAL REGULATOR, GNTR FAMILY"/>
    <property type="match status" value="1"/>
</dbReference>
<evidence type="ECO:0000256" key="2">
    <source>
        <dbReference type="ARBA" id="ARBA00023125"/>
    </source>
</evidence>
<dbReference type="PROSITE" id="PS50949">
    <property type="entry name" value="HTH_GNTR"/>
    <property type="match status" value="1"/>
</dbReference>
<feature type="domain" description="HTH gntR-type" evidence="4">
    <location>
        <begin position="5"/>
        <end position="72"/>
    </location>
</feature>
<dbReference type="SUPFAM" id="SSF48008">
    <property type="entry name" value="GntR ligand-binding domain-like"/>
    <property type="match status" value="1"/>
</dbReference>
<dbReference type="PANTHER" id="PTHR43537:SF5">
    <property type="entry name" value="UXU OPERON TRANSCRIPTIONAL REGULATOR"/>
    <property type="match status" value="1"/>
</dbReference>
<comment type="caution">
    <text evidence="5">The sequence shown here is derived from an EMBL/GenBank/DDBJ whole genome shotgun (WGS) entry which is preliminary data.</text>
</comment>
<keyword evidence="1" id="KW-0805">Transcription regulation</keyword>
<evidence type="ECO:0000313" key="6">
    <source>
        <dbReference type="Proteomes" id="UP001268542"/>
    </source>
</evidence>
<dbReference type="SMART" id="SM00345">
    <property type="entry name" value="HTH_GNTR"/>
    <property type="match status" value="1"/>
</dbReference>
<dbReference type="PRINTS" id="PR00035">
    <property type="entry name" value="HTHGNTR"/>
</dbReference>
<dbReference type="SMART" id="SM00895">
    <property type="entry name" value="FCD"/>
    <property type="match status" value="1"/>
</dbReference>
<dbReference type="Gene3D" id="1.20.120.530">
    <property type="entry name" value="GntR ligand-binding domain-like"/>
    <property type="match status" value="1"/>
</dbReference>
<dbReference type="InterPro" id="IPR011711">
    <property type="entry name" value="GntR_C"/>
</dbReference>
<reference evidence="5 6" key="1">
    <citation type="submission" date="2023-08" db="EMBL/GenBank/DDBJ databases">
        <title>Nocardioides seae sp. nov., a bacterium isolated from a soil.</title>
        <authorList>
            <person name="Wang X."/>
        </authorList>
    </citation>
    <scope>NUCLEOTIDE SEQUENCE [LARGE SCALE GENOMIC DNA]</scope>
    <source>
        <strain evidence="5 6">YZH12</strain>
    </source>
</reference>
<keyword evidence="2" id="KW-0238">DNA-binding</keyword>
<dbReference type="Proteomes" id="UP001268542">
    <property type="component" value="Unassembled WGS sequence"/>
</dbReference>
<evidence type="ECO:0000313" key="5">
    <source>
        <dbReference type="EMBL" id="MDT9591560.1"/>
    </source>
</evidence>
<dbReference type="Pfam" id="PF00392">
    <property type="entry name" value="GntR"/>
    <property type="match status" value="1"/>
</dbReference>
<dbReference type="Pfam" id="PF07729">
    <property type="entry name" value="FCD"/>
    <property type="match status" value="1"/>
</dbReference>
<dbReference type="EMBL" id="JAVYII010000001">
    <property type="protein sequence ID" value="MDT9591560.1"/>
    <property type="molecule type" value="Genomic_DNA"/>
</dbReference>
<keyword evidence="6" id="KW-1185">Reference proteome</keyword>
<evidence type="ECO:0000256" key="1">
    <source>
        <dbReference type="ARBA" id="ARBA00023015"/>
    </source>
</evidence>
<name>A0ABU3PQP8_9ACTN</name>
<dbReference type="InterPro" id="IPR036390">
    <property type="entry name" value="WH_DNA-bd_sf"/>
</dbReference>
<gene>
    <name evidence="5" type="ORF">RDV89_00675</name>
</gene>
<keyword evidence="3" id="KW-0804">Transcription</keyword>
<evidence type="ECO:0000256" key="3">
    <source>
        <dbReference type="ARBA" id="ARBA00023163"/>
    </source>
</evidence>
<protein>
    <submittedName>
        <fullName evidence="5">GntR family transcriptional regulator</fullName>
    </submittedName>
</protein>
<dbReference type="SUPFAM" id="SSF46785">
    <property type="entry name" value="Winged helix' DNA-binding domain"/>
    <property type="match status" value="1"/>
</dbReference>
<dbReference type="InterPro" id="IPR036388">
    <property type="entry name" value="WH-like_DNA-bd_sf"/>
</dbReference>
<sequence length="219" mass="23901">MPPVFSKNQYAYDEIKRRILTDDLAAGSVVSQERIAAELGISTTPVREALKRLASEGLVRLDTHRDARVTALSPEEARSLYEVRQAVDPLAAALAAERRTDDDLAEIGRTLAALDPITAAGDLDALAAHRAFHRAVYRASHNEPLVEVLEGLWDKADRYRQVGLRAQADSEEDVARVRAEHQALADAVVAGDTARAEQVMRDHVAHSLGRRAIAALETA</sequence>
<evidence type="ECO:0000259" key="4">
    <source>
        <dbReference type="PROSITE" id="PS50949"/>
    </source>
</evidence>
<dbReference type="InterPro" id="IPR008920">
    <property type="entry name" value="TF_FadR/GntR_C"/>
</dbReference>
<organism evidence="5 6">
    <name type="scientific">Nocardioides imazamoxiresistens</name>
    <dbReference type="NCBI Taxonomy" id="3231893"/>
    <lineage>
        <taxon>Bacteria</taxon>
        <taxon>Bacillati</taxon>
        <taxon>Actinomycetota</taxon>
        <taxon>Actinomycetes</taxon>
        <taxon>Propionibacteriales</taxon>
        <taxon>Nocardioidaceae</taxon>
        <taxon>Nocardioides</taxon>
    </lineage>
</organism>
<proteinExistence type="predicted"/>